<keyword evidence="2" id="KW-1185">Reference proteome</keyword>
<gene>
    <name evidence="1" type="ORF">E5982_08495</name>
</gene>
<dbReference type="EMBL" id="SSTM01000006">
    <property type="protein sequence ID" value="TJW09874.1"/>
    <property type="molecule type" value="Genomic_DNA"/>
</dbReference>
<accession>A0A4T9T6G8</accession>
<dbReference type="PROSITE" id="PS51257">
    <property type="entry name" value="PROKAR_LIPOPROTEIN"/>
    <property type="match status" value="1"/>
</dbReference>
<name>A0A4T9T6G8_9ACTN</name>
<reference evidence="1 2" key="1">
    <citation type="submission" date="2019-04" db="EMBL/GenBank/DDBJ databases">
        <title>Microbes associate with the intestines of laboratory mice.</title>
        <authorList>
            <person name="Navarre W."/>
            <person name="Wong E."/>
            <person name="Huang K.C."/>
            <person name="Tropini C."/>
            <person name="Ng K."/>
            <person name="Yu B."/>
        </authorList>
    </citation>
    <scope>NUCLEOTIDE SEQUENCE [LARGE SCALE GENOMIC DNA]</scope>
    <source>
        <strain evidence="1 2">NM48_B13</strain>
    </source>
</reference>
<dbReference type="RefSeq" id="WP_136846103.1">
    <property type="nucleotide sequence ID" value="NZ_CANPEU010000019.1"/>
</dbReference>
<protein>
    <submittedName>
        <fullName evidence="1">EbhA</fullName>
    </submittedName>
</protein>
<organism evidence="1 2">
    <name type="scientific">Parvibacter caecicola</name>
    <dbReference type="NCBI Taxonomy" id="747645"/>
    <lineage>
        <taxon>Bacteria</taxon>
        <taxon>Bacillati</taxon>
        <taxon>Actinomycetota</taxon>
        <taxon>Coriobacteriia</taxon>
        <taxon>Coriobacteriales</taxon>
        <taxon>Coriobacteriaceae</taxon>
        <taxon>Parvibacter</taxon>
    </lineage>
</organism>
<comment type="caution">
    <text evidence="1">The sequence shown here is derived from an EMBL/GenBank/DDBJ whole genome shotgun (WGS) entry which is preliminary data.</text>
</comment>
<sequence length="318" mass="33990">MKRVIGFAFVMAFACMTLLSGCDDGLREEAQTAAGEYNAKAAAYNEAIKPYNDSVEAVREANKAVTGATAGAQSVINKGEEPFDSSTLTSLKEVMAAAEAALIELPEKLDEVEELTVDEGMERQDIESIIERAANASDELSPAKVPSCIEVPDYSESIEAINVALKAYEDSIQGLKQVTAPSDDFVMERIQGIETVGAMAPVTEDHDPNGKLNKQGGYIGCVYFRDNRIDFDQLYFEGDSSDVVEIGTDGGGAVEVFKTVEDAEARNDYLASFDGSGFFSSGSHAVVGTVVVRTSDELTASQQEELTTAITNALIRVG</sequence>
<dbReference type="AlphaFoldDB" id="A0A4T9T6G8"/>
<dbReference type="Proteomes" id="UP000309454">
    <property type="component" value="Unassembled WGS sequence"/>
</dbReference>
<evidence type="ECO:0000313" key="2">
    <source>
        <dbReference type="Proteomes" id="UP000309454"/>
    </source>
</evidence>
<dbReference type="OrthoDB" id="3174731at2"/>
<evidence type="ECO:0000313" key="1">
    <source>
        <dbReference type="EMBL" id="TJW09874.1"/>
    </source>
</evidence>
<proteinExistence type="predicted"/>